<gene>
    <name evidence="3" type="ORF">FL82_02410</name>
    <name evidence="2" type="ORF">GCK72_025497</name>
</gene>
<dbReference type="EMBL" id="WUAV01000006">
    <property type="protein sequence ID" value="KAF1749030.1"/>
    <property type="molecule type" value="Genomic_DNA"/>
</dbReference>
<dbReference type="EMBL" id="NMWX01000001">
    <property type="protein sequence ID" value="OZG07671.1"/>
    <property type="molecule type" value="Genomic_DNA"/>
</dbReference>
<reference evidence="3" key="2">
    <citation type="submission" date="2017-08" db="EMBL/GenBank/DDBJ databases">
        <authorList>
            <person name="de Groot N.N."/>
        </authorList>
    </citation>
    <scope>NUCLEOTIDE SEQUENCE [LARGE SCALE GENOMIC DNA]</scope>
    <source>
        <strain evidence="3">PX439</strain>
    </source>
</reference>
<comment type="caution">
    <text evidence="3">The sequence shown here is derived from an EMBL/GenBank/DDBJ whole genome shotgun (WGS) entry which is preliminary data.</text>
</comment>
<keyword evidence="1" id="KW-1133">Transmembrane helix</keyword>
<evidence type="ECO:0000313" key="5">
    <source>
        <dbReference type="Proteomes" id="UP000483820"/>
    </source>
</evidence>
<evidence type="ECO:0000313" key="2">
    <source>
        <dbReference type="EMBL" id="KAF1749030.1"/>
    </source>
</evidence>
<proteinExistence type="predicted"/>
<evidence type="ECO:0000313" key="3">
    <source>
        <dbReference type="EMBL" id="OZG07671.1"/>
    </source>
</evidence>
<organism evidence="3 4">
    <name type="scientific">Caenorhabditis remanei</name>
    <name type="common">Caenorhabditis vulgaris</name>
    <dbReference type="NCBI Taxonomy" id="31234"/>
    <lineage>
        <taxon>Eukaryota</taxon>
        <taxon>Metazoa</taxon>
        <taxon>Ecdysozoa</taxon>
        <taxon>Nematoda</taxon>
        <taxon>Chromadorea</taxon>
        <taxon>Rhabditida</taxon>
        <taxon>Rhabditina</taxon>
        <taxon>Rhabditomorpha</taxon>
        <taxon>Rhabditoidea</taxon>
        <taxon>Rhabditidae</taxon>
        <taxon>Peloderinae</taxon>
        <taxon>Caenorhabditis</taxon>
    </lineage>
</organism>
<keyword evidence="1" id="KW-0472">Membrane</keyword>
<protein>
    <submittedName>
        <fullName evidence="3">Uncharacterized protein</fullName>
    </submittedName>
</protein>
<reference evidence="4" key="1">
    <citation type="submission" date="2017-08" db="EMBL/GenBank/DDBJ databases">
        <authorList>
            <person name="Fierst J.L."/>
        </authorList>
    </citation>
    <scope>NUCLEOTIDE SEQUENCE [LARGE SCALE GENOMIC DNA]</scope>
    <source>
        <strain evidence="4">PX439</strain>
    </source>
</reference>
<dbReference type="Proteomes" id="UP000216624">
    <property type="component" value="Unassembled WGS sequence"/>
</dbReference>
<sequence length="72" mass="7696">MNNQVGPRHAVPTLSAVVQPESFRVFISKKKTYTSVCCCGFKRRTALMVLITFLALGLVAIVGAGAGLIGRM</sequence>
<evidence type="ECO:0000313" key="4">
    <source>
        <dbReference type="Proteomes" id="UP000216624"/>
    </source>
</evidence>
<feature type="non-terminal residue" evidence="3">
    <location>
        <position position="1"/>
    </location>
</feature>
<dbReference type="AlphaFoldDB" id="A0A261BBH2"/>
<name>A0A261BBH2_CAERE</name>
<keyword evidence="1" id="KW-0812">Transmembrane</keyword>
<reference evidence="2 5" key="3">
    <citation type="submission" date="2019-12" db="EMBL/GenBank/DDBJ databases">
        <title>Chromosome-level assembly of the Caenorhabditis remanei genome.</title>
        <authorList>
            <person name="Teterina A.A."/>
            <person name="Willis J.H."/>
            <person name="Phillips P.C."/>
        </authorList>
    </citation>
    <scope>NUCLEOTIDE SEQUENCE [LARGE SCALE GENOMIC DNA]</scope>
    <source>
        <strain evidence="2 5">PX506</strain>
        <tissue evidence="2">Whole organism</tissue>
    </source>
</reference>
<keyword evidence="4" id="KW-1185">Reference proteome</keyword>
<accession>A0A261BBH2</accession>
<dbReference type="Proteomes" id="UP000483820">
    <property type="component" value="Chromosome X"/>
</dbReference>
<feature type="transmembrane region" description="Helical" evidence="1">
    <location>
        <begin position="47"/>
        <end position="69"/>
    </location>
</feature>
<evidence type="ECO:0000256" key="1">
    <source>
        <dbReference type="SAM" id="Phobius"/>
    </source>
</evidence>